<evidence type="ECO:0000313" key="10">
    <source>
        <dbReference type="Proteomes" id="UP000003273"/>
    </source>
</evidence>
<accession>I4GUR7</accession>
<feature type="transmembrane region" description="Helical" evidence="8">
    <location>
        <begin position="323"/>
        <end position="342"/>
    </location>
</feature>
<dbReference type="PRINTS" id="PR00762">
    <property type="entry name" value="CLCHANNEL"/>
</dbReference>
<dbReference type="Pfam" id="PF00654">
    <property type="entry name" value="Voltage_CLC"/>
    <property type="match status" value="1"/>
</dbReference>
<organism evidence="9 10">
    <name type="scientific">Microcystis aeruginosa PCC 9806</name>
    <dbReference type="NCBI Taxonomy" id="1160282"/>
    <lineage>
        <taxon>Bacteria</taxon>
        <taxon>Bacillati</taxon>
        <taxon>Cyanobacteriota</taxon>
        <taxon>Cyanophyceae</taxon>
        <taxon>Oscillatoriophycideae</taxon>
        <taxon>Chroococcales</taxon>
        <taxon>Microcystaceae</taxon>
        <taxon>Microcystis</taxon>
    </lineage>
</organism>
<name>I4GUR7_MICAE</name>
<protein>
    <submittedName>
        <fullName evidence="9">H(+)/Cl(-) exchange transporter ClcA</fullName>
    </submittedName>
</protein>
<dbReference type="RefSeq" id="WP_002783820.1">
    <property type="nucleotide sequence ID" value="NZ_HE973243.1"/>
</dbReference>
<feature type="transmembrane region" description="Helical" evidence="8">
    <location>
        <begin position="209"/>
        <end position="229"/>
    </location>
</feature>
<feature type="transmembrane region" description="Helical" evidence="8">
    <location>
        <begin position="73"/>
        <end position="94"/>
    </location>
</feature>
<feature type="transmembrane region" description="Helical" evidence="8">
    <location>
        <begin position="349"/>
        <end position="367"/>
    </location>
</feature>
<dbReference type="SUPFAM" id="SSF81340">
    <property type="entry name" value="Clc chloride channel"/>
    <property type="match status" value="1"/>
</dbReference>
<evidence type="ECO:0000256" key="3">
    <source>
        <dbReference type="ARBA" id="ARBA00022692"/>
    </source>
</evidence>
<gene>
    <name evidence="9" type="primary">clcA</name>
    <name evidence="9" type="ORF">MICAE_1990004</name>
</gene>
<feature type="transmembrane region" description="Helical" evidence="8">
    <location>
        <begin position="32"/>
        <end position="53"/>
    </location>
</feature>
<keyword evidence="2" id="KW-0813">Transport</keyword>
<keyword evidence="3 8" id="KW-0812">Transmembrane</keyword>
<feature type="transmembrane region" description="Helical" evidence="8">
    <location>
        <begin position="412"/>
        <end position="432"/>
    </location>
</feature>
<dbReference type="HOGENOM" id="CLU_015263_7_0_3"/>
<dbReference type="Gene3D" id="1.10.3080.10">
    <property type="entry name" value="Clc chloride channel"/>
    <property type="match status" value="1"/>
</dbReference>
<sequence>MAESDSGPTSPLDILGKIPARFLEAKHRLNRVVLWAAIVGILAGLVGTGFRMAVHHILQQRQQLAAALADYPILNWLIPSLVAGGMVYASFWLVRRVAPDTAGSGIPQIEGALDNLLPLDWRRVLPVKFFGGMLSIGAGMIAGFEGPTIQIGGAIGKMVAAFVGASSEQAHILIASGAGAGLTSAFNAPIAGILFVTEEVRPKFDSWNLSYRSVMVASITATIVVRLLLGQDGFLKITHFERVPLGTLWMFVILGVGLGIVGYYFNFFLFRSLDWFGQLRGLPYQLLGLLVGSAIGWLGWLYAPLVGSGDESVIWTFNSEAPGAVLLLVFLGRFLLTMICYGSGEIGGIFAPMLALATVFSLGLARVCDGWFPGQLPQPGVFAVAGMGGLVAATVRAPLTAVMLVMELTDNFLVALPILLTCICAAITAHILGGEPVYSVLLKRILDKLERQPPSDRI</sequence>
<feature type="transmembrane region" description="Helical" evidence="8">
    <location>
        <begin position="282"/>
        <end position="303"/>
    </location>
</feature>
<evidence type="ECO:0000313" key="9">
    <source>
        <dbReference type="EMBL" id="CCI13541.1"/>
    </source>
</evidence>
<dbReference type="AlphaFoldDB" id="I4GUR7"/>
<dbReference type="PANTHER" id="PTHR45711">
    <property type="entry name" value="CHLORIDE CHANNEL PROTEIN"/>
    <property type="match status" value="1"/>
</dbReference>
<reference evidence="9 10" key="1">
    <citation type="submission" date="2012-04" db="EMBL/GenBank/DDBJ databases">
        <authorList>
            <person name="Genoscope - CEA"/>
        </authorList>
    </citation>
    <scope>NUCLEOTIDE SEQUENCE [LARGE SCALE GENOMIC DNA]</scope>
    <source>
        <strain evidence="9 10">9806</strain>
    </source>
</reference>
<feature type="transmembrane region" description="Helical" evidence="8">
    <location>
        <begin position="172"/>
        <end position="197"/>
    </location>
</feature>
<evidence type="ECO:0000256" key="6">
    <source>
        <dbReference type="ARBA" id="ARBA00023136"/>
    </source>
</evidence>
<feature type="transmembrane region" description="Helical" evidence="8">
    <location>
        <begin position="379"/>
        <end position="405"/>
    </location>
</feature>
<dbReference type="Proteomes" id="UP000003273">
    <property type="component" value="Unassembled WGS sequence"/>
</dbReference>
<proteinExistence type="predicted"/>
<feature type="transmembrane region" description="Helical" evidence="8">
    <location>
        <begin position="129"/>
        <end position="152"/>
    </location>
</feature>
<keyword evidence="6 8" id="KW-0472">Membrane</keyword>
<feature type="transmembrane region" description="Helical" evidence="8">
    <location>
        <begin position="249"/>
        <end position="270"/>
    </location>
</feature>
<dbReference type="InterPro" id="IPR014743">
    <property type="entry name" value="Cl-channel_core"/>
</dbReference>
<evidence type="ECO:0000256" key="2">
    <source>
        <dbReference type="ARBA" id="ARBA00022448"/>
    </source>
</evidence>
<dbReference type="EMBL" id="CAIL01000111">
    <property type="protein sequence ID" value="CCI13541.1"/>
    <property type="molecule type" value="Genomic_DNA"/>
</dbReference>
<keyword evidence="5" id="KW-0406">Ion transport</keyword>
<comment type="caution">
    <text evidence="9">The sequence shown here is derived from an EMBL/GenBank/DDBJ whole genome shotgun (WGS) entry which is preliminary data.</text>
</comment>
<evidence type="ECO:0000256" key="8">
    <source>
        <dbReference type="SAM" id="Phobius"/>
    </source>
</evidence>
<dbReference type="GO" id="GO:0005247">
    <property type="term" value="F:voltage-gated chloride channel activity"/>
    <property type="evidence" value="ECO:0007669"/>
    <property type="project" value="TreeGrafter"/>
</dbReference>
<evidence type="ECO:0000256" key="5">
    <source>
        <dbReference type="ARBA" id="ARBA00023065"/>
    </source>
</evidence>
<keyword evidence="4 8" id="KW-1133">Transmembrane helix</keyword>
<dbReference type="PANTHER" id="PTHR45711:SF6">
    <property type="entry name" value="CHLORIDE CHANNEL PROTEIN"/>
    <property type="match status" value="1"/>
</dbReference>
<dbReference type="NCBIfam" id="NF003640">
    <property type="entry name" value="PRK05277.1"/>
    <property type="match status" value="1"/>
</dbReference>
<comment type="subcellular location">
    <subcellularLocation>
        <location evidence="1">Membrane</location>
        <topology evidence="1">Multi-pass membrane protein</topology>
    </subcellularLocation>
</comment>
<keyword evidence="7" id="KW-0868">Chloride</keyword>
<dbReference type="GO" id="GO:0005886">
    <property type="term" value="C:plasma membrane"/>
    <property type="evidence" value="ECO:0007669"/>
    <property type="project" value="TreeGrafter"/>
</dbReference>
<evidence type="ECO:0000256" key="4">
    <source>
        <dbReference type="ARBA" id="ARBA00022989"/>
    </source>
</evidence>
<evidence type="ECO:0000256" key="7">
    <source>
        <dbReference type="ARBA" id="ARBA00023214"/>
    </source>
</evidence>
<evidence type="ECO:0000256" key="1">
    <source>
        <dbReference type="ARBA" id="ARBA00004141"/>
    </source>
</evidence>
<dbReference type="InterPro" id="IPR001807">
    <property type="entry name" value="ClC"/>
</dbReference>
<dbReference type="CDD" id="cd01031">
    <property type="entry name" value="EriC"/>
    <property type="match status" value="1"/>
</dbReference>